<dbReference type="AlphaFoldDB" id="A0A4Y7PNY2"/>
<reference evidence="1 2" key="1">
    <citation type="submission" date="2018-06" db="EMBL/GenBank/DDBJ databases">
        <title>A transcriptomic atlas of mushroom development highlights an independent origin of complex multicellularity.</title>
        <authorList>
            <consortium name="DOE Joint Genome Institute"/>
            <person name="Krizsan K."/>
            <person name="Almasi E."/>
            <person name="Merenyi Z."/>
            <person name="Sahu N."/>
            <person name="Viragh M."/>
            <person name="Koszo T."/>
            <person name="Mondo S."/>
            <person name="Kiss B."/>
            <person name="Balint B."/>
            <person name="Kues U."/>
            <person name="Barry K."/>
            <person name="Hegedus J.C."/>
            <person name="Henrissat B."/>
            <person name="Johnson J."/>
            <person name="Lipzen A."/>
            <person name="Ohm R."/>
            <person name="Nagy I."/>
            <person name="Pangilinan J."/>
            <person name="Yan J."/>
            <person name="Xiong Y."/>
            <person name="Grigoriev I.V."/>
            <person name="Hibbett D.S."/>
            <person name="Nagy L.G."/>
        </authorList>
    </citation>
    <scope>NUCLEOTIDE SEQUENCE [LARGE SCALE GENOMIC DNA]</scope>
    <source>
        <strain evidence="1 2">SZMC22713</strain>
    </source>
</reference>
<evidence type="ECO:0000313" key="2">
    <source>
        <dbReference type="Proteomes" id="UP000294933"/>
    </source>
</evidence>
<gene>
    <name evidence="1" type="ORF">BD410DRAFT_902172</name>
</gene>
<dbReference type="EMBL" id="ML170249">
    <property type="protein sequence ID" value="TDL16190.1"/>
    <property type="molecule type" value="Genomic_DNA"/>
</dbReference>
<protein>
    <recommendedName>
        <fullName evidence="3">F-box domain-containing protein</fullName>
    </recommendedName>
</protein>
<keyword evidence="2" id="KW-1185">Reference proteome</keyword>
<sequence length="250" mass="28618">MEFLSYCPSVEELVVSFARVWFSELNLQLYRTLIFRQLTTLKFISAHNEYVEPALNSHVALLDSLRVPKLKSLLLSIGPTTDASQGMSLWSAISRLIGRYEAQLENLAVWNYIRTPNEFVGLLRKVHGLRYLGIEYSLCHKDIIDTIFLPTNGSELLWPHLEAFSILDSGDLSEKQDFDVPFHVSAARSRVDTIDDRPRHQFKLVVCEKLCSSVAKCQPVVGVEVVPRVDWIEKQRGDLFRCSGQVWKHL</sequence>
<accession>A0A4Y7PNY2</accession>
<organism evidence="1 2">
    <name type="scientific">Rickenella mellea</name>
    <dbReference type="NCBI Taxonomy" id="50990"/>
    <lineage>
        <taxon>Eukaryota</taxon>
        <taxon>Fungi</taxon>
        <taxon>Dikarya</taxon>
        <taxon>Basidiomycota</taxon>
        <taxon>Agaricomycotina</taxon>
        <taxon>Agaricomycetes</taxon>
        <taxon>Hymenochaetales</taxon>
        <taxon>Rickenellaceae</taxon>
        <taxon>Rickenella</taxon>
    </lineage>
</organism>
<evidence type="ECO:0000313" key="1">
    <source>
        <dbReference type="EMBL" id="TDL16190.1"/>
    </source>
</evidence>
<evidence type="ECO:0008006" key="3">
    <source>
        <dbReference type="Google" id="ProtNLM"/>
    </source>
</evidence>
<name>A0A4Y7PNY2_9AGAM</name>
<proteinExistence type="predicted"/>
<dbReference type="Proteomes" id="UP000294933">
    <property type="component" value="Unassembled WGS sequence"/>
</dbReference>
<dbReference type="VEuPathDB" id="FungiDB:BD410DRAFT_902172"/>